<reference evidence="12" key="1">
    <citation type="submission" date="2021-06" db="EMBL/GenBank/DDBJ databases">
        <authorList>
            <person name="Hodson N. C."/>
            <person name="Mongue J. A."/>
            <person name="Jaron S. K."/>
        </authorList>
    </citation>
    <scope>NUCLEOTIDE SEQUENCE</scope>
</reference>
<proteinExistence type="predicted"/>
<dbReference type="Pfam" id="PF00169">
    <property type="entry name" value="PH"/>
    <property type="match status" value="1"/>
</dbReference>
<keyword evidence="3" id="KW-0597">Phosphoprotein</keyword>
<dbReference type="InterPro" id="IPR001849">
    <property type="entry name" value="PH_domain"/>
</dbReference>
<evidence type="ECO:0000256" key="9">
    <source>
        <dbReference type="ARBA" id="ARBA00046145"/>
    </source>
</evidence>
<dbReference type="OrthoDB" id="946068at2759"/>
<protein>
    <recommendedName>
        <fullName evidence="2">Insulin receptor substrate 1</fullName>
    </recommendedName>
    <alternativeName>
        <fullName evidence="8">Protein chico</fullName>
    </alternativeName>
</protein>
<keyword evidence="4" id="KW-0341">Growth regulation</keyword>
<dbReference type="EMBL" id="CAJVCH010571059">
    <property type="protein sequence ID" value="CAG7836505.1"/>
    <property type="molecule type" value="Genomic_DNA"/>
</dbReference>
<feature type="compositionally biased region" description="Polar residues" evidence="10">
    <location>
        <begin position="320"/>
        <end position="330"/>
    </location>
</feature>
<dbReference type="GO" id="GO:0048477">
    <property type="term" value="P:oogenesis"/>
    <property type="evidence" value="ECO:0007669"/>
    <property type="project" value="UniProtKB-KW"/>
</dbReference>
<feature type="compositionally biased region" description="Low complexity" evidence="10">
    <location>
        <begin position="954"/>
        <end position="994"/>
    </location>
</feature>
<feature type="compositionally biased region" description="Polar residues" evidence="10">
    <location>
        <begin position="575"/>
        <end position="589"/>
    </location>
</feature>
<evidence type="ECO:0000256" key="5">
    <source>
        <dbReference type="ARBA" id="ARBA00022737"/>
    </source>
</evidence>
<feature type="region of interest" description="Disordered" evidence="10">
    <location>
        <begin position="320"/>
        <end position="454"/>
    </location>
</feature>
<dbReference type="Pfam" id="PF02174">
    <property type="entry name" value="IRS"/>
    <property type="match status" value="1"/>
</dbReference>
<dbReference type="SMART" id="SM00310">
    <property type="entry name" value="PTBI"/>
    <property type="match status" value="1"/>
</dbReference>
<feature type="compositionally biased region" description="Low complexity" evidence="10">
    <location>
        <begin position="765"/>
        <end position="775"/>
    </location>
</feature>
<evidence type="ECO:0000256" key="4">
    <source>
        <dbReference type="ARBA" id="ARBA00022604"/>
    </source>
</evidence>
<accession>A0A8J2PTL4</accession>
<feature type="compositionally biased region" description="Low complexity" evidence="10">
    <location>
        <begin position="789"/>
        <end position="804"/>
    </location>
</feature>
<feature type="region of interest" description="Disordered" evidence="10">
    <location>
        <begin position="1"/>
        <end position="79"/>
    </location>
</feature>
<dbReference type="GO" id="GO:0008286">
    <property type="term" value="P:insulin receptor signaling pathway"/>
    <property type="evidence" value="ECO:0007669"/>
    <property type="project" value="InterPro"/>
</dbReference>
<organism evidence="12 13">
    <name type="scientific">Allacma fusca</name>
    <dbReference type="NCBI Taxonomy" id="39272"/>
    <lineage>
        <taxon>Eukaryota</taxon>
        <taxon>Metazoa</taxon>
        <taxon>Ecdysozoa</taxon>
        <taxon>Arthropoda</taxon>
        <taxon>Hexapoda</taxon>
        <taxon>Collembola</taxon>
        <taxon>Symphypleona</taxon>
        <taxon>Sminthuridae</taxon>
        <taxon>Allacma</taxon>
    </lineage>
</organism>
<feature type="compositionally biased region" description="Low complexity" evidence="10">
    <location>
        <begin position="352"/>
        <end position="384"/>
    </location>
</feature>
<evidence type="ECO:0000256" key="8">
    <source>
        <dbReference type="ARBA" id="ARBA00033282"/>
    </source>
</evidence>
<evidence type="ECO:0000313" key="12">
    <source>
        <dbReference type="EMBL" id="CAG7836505.1"/>
    </source>
</evidence>
<evidence type="ECO:0000313" key="13">
    <source>
        <dbReference type="Proteomes" id="UP000708208"/>
    </source>
</evidence>
<dbReference type="GO" id="GO:0005886">
    <property type="term" value="C:plasma membrane"/>
    <property type="evidence" value="ECO:0007669"/>
    <property type="project" value="TreeGrafter"/>
</dbReference>
<feature type="compositionally biased region" description="Low complexity" evidence="10">
    <location>
        <begin position="391"/>
        <end position="413"/>
    </location>
</feature>
<dbReference type="InterPro" id="IPR039011">
    <property type="entry name" value="IRS"/>
</dbReference>
<dbReference type="PROSITE" id="PS50003">
    <property type="entry name" value="PH_DOMAIN"/>
    <property type="match status" value="1"/>
</dbReference>
<dbReference type="InterPro" id="IPR002404">
    <property type="entry name" value="IRS_PTB"/>
</dbReference>
<dbReference type="SMART" id="SM01244">
    <property type="entry name" value="IRS"/>
    <property type="match status" value="1"/>
</dbReference>
<evidence type="ECO:0000259" key="11">
    <source>
        <dbReference type="PROSITE" id="PS50003"/>
    </source>
</evidence>
<feature type="region of interest" description="Disordered" evidence="10">
    <location>
        <begin position="565"/>
        <end position="589"/>
    </location>
</feature>
<dbReference type="PANTHER" id="PTHR10614">
    <property type="entry name" value="INSULIN RECEPTOR SUBSTRATE"/>
    <property type="match status" value="1"/>
</dbReference>
<feature type="compositionally biased region" description="Polar residues" evidence="10">
    <location>
        <begin position="995"/>
        <end position="1015"/>
    </location>
</feature>
<feature type="compositionally biased region" description="Low complexity" evidence="10">
    <location>
        <begin position="18"/>
        <end position="61"/>
    </location>
</feature>
<sequence>MSVTNDEVSSISGGGSGNCTTTSSTTTSTTPTTPANTGNNTTGSAGSSSLSSSTNTISSPTGGNGQGTDFPNPTSNMEDDVVKSGYLRKFKGKKKFFVLRKETEAGGPARLEYYANERKFKMGQPPKKSISLKACFNINQTDSKYKFAIALHTHNDCVRITMNSEEEMTEWLRLMNSMCEDEEEVDLSSSIGPAKPYFEHVWLVTALNKGLGSQEGILGSYRLCLTSKELTLLKVGDHAGRNAKMKFPLNVIRNVAHDKAYGCFFHIEFGRLACTGAGRLSLKTEDNNIAENIHLLLRKAWQNSAKDEFIPPRTRAWTYNDSSNSRSFHSTPPGMPRIPSVDGSLMSRIRTESISSSSTERRVSGMSPPSSSSIPIQSSPKSNSYSNTLCSTTDSASSSYSMDYENNNNHSNSGSGGGGGSSHAYSKSQDEDDSYVQWNPSDEHNLTLPLHPDHSDYVETSIRAVNGTPSSTADMQSPLSPFDNYIPMSPAGAISGGNGSARSGGKMSVSHSRNSSLIEDGYVPMLPGGHHSHSRSESGACSTAGSTTGLDEAYLEMDFPRKLDLSTDDMRRMSPASSESIQSGTPSSDYQLEKVSSYFQSDDFDDGSIAMRPTRAYSVGSRSDTSATGKSRFGKNRLEAVQETFRTRAMSVGSKQPSRKMINPSANTSSGLVSATGGNILSGIGPSRSGSIAPLSSSWSGSTGRWLPPKFLHPPTGQNAPIITTAYPSIHHQAQDSGDSDLMELDFSHNKQKSRKRSLPGPGGNLSSSSSTGSGATKLSPCTRTVLGSDTPPSIDTPDTPKSSFSANLSGNGIVPRYPTSAPISIQKNNKAFDCSGYMDSGNSILTRMTGYDLKKLKELDDDGAYLPMDFSAPAPAINGGHSAIQTTKSASSTRPPIEKPAKVDMPQVSTKPPTDKAGLYSTVMKSSSDSNEIGSKPVIVKANENIAAAKFTFSNSTGNNSNEPPSLSRSLSSSSNISTTSNNSNSSSTSCISVKSQQQAPLSPERSVSLTLNLPVSSPASSTPGSSTLSGSTSGVSSGAVTPTGSSSTLTRIEESPEKAQHAYFPMQPSQFANTPSALKKGCQEDGLVTYTPVYHFQPPTPIRRNLSFPSDIAGKISSSVAPPSSCSKQNQNSLLTTSTSKFSPLTSGPVNYAQVEFLKSSDEVKRN</sequence>
<comment type="caution">
    <text evidence="12">The sequence shown here is derived from an EMBL/GenBank/DDBJ whole genome shotgun (WGS) entry which is preliminary data.</text>
</comment>
<keyword evidence="7" id="KW-0896">Oogenesis</keyword>
<dbReference type="AlphaFoldDB" id="A0A8J2PTL4"/>
<comment type="function">
    <text evidence="9">Activates phosphatidylinositol 3-kinase when bound to the regulatory p85 subunit. May mediate the control of various cellular processes by insulin-like peptides. When phosphorylated by the insulin receptor binds specifically to various cellular proteins containing SH2 domains. Involved in control of cell proliferation, cell size, and body and organ growth throughout development. Also has a role in a signaling pathway controlling the physiological response required to endure periods of low nutrient conditions. Insulin/insulin-like growth factor (IGF) signaling pathway has a role in regulating aging and is necessary in the ovary for vitellogenic maturation.</text>
</comment>
<dbReference type="GO" id="GO:0043548">
    <property type="term" value="F:phosphatidylinositol 3-kinase binding"/>
    <property type="evidence" value="ECO:0007669"/>
    <property type="project" value="TreeGrafter"/>
</dbReference>
<name>A0A8J2PTL4_9HEXA</name>
<evidence type="ECO:0000256" key="6">
    <source>
        <dbReference type="ARBA" id="ARBA00022782"/>
    </source>
</evidence>
<comment type="subunit">
    <text evidence="1">Bindings to phosphatidylinositol 3-kinase and SHP2.</text>
</comment>
<keyword evidence="5" id="KW-0677">Repeat</keyword>
<feature type="region of interest" description="Disordered" evidence="10">
    <location>
        <begin position="749"/>
        <end position="811"/>
    </location>
</feature>
<feature type="compositionally biased region" description="Low complexity" evidence="10">
    <location>
        <begin position="1016"/>
        <end position="1050"/>
    </location>
</feature>
<evidence type="ECO:0000256" key="10">
    <source>
        <dbReference type="SAM" id="MobiDB-lite"/>
    </source>
</evidence>
<dbReference type="Proteomes" id="UP000708208">
    <property type="component" value="Unassembled WGS sequence"/>
</dbReference>
<evidence type="ECO:0000256" key="1">
    <source>
        <dbReference type="ARBA" id="ARBA00011440"/>
    </source>
</evidence>
<evidence type="ECO:0000256" key="3">
    <source>
        <dbReference type="ARBA" id="ARBA00022553"/>
    </source>
</evidence>
<gene>
    <name evidence="12" type="ORF">AFUS01_LOCUS45743</name>
</gene>
<keyword evidence="13" id="KW-1185">Reference proteome</keyword>
<keyword evidence="6" id="KW-0221">Differentiation</keyword>
<dbReference type="PANTHER" id="PTHR10614:SF13">
    <property type="entry name" value="INSULIN RECEPTOR SUBSTRATE 1"/>
    <property type="match status" value="1"/>
</dbReference>
<feature type="compositionally biased region" description="Basic and acidic residues" evidence="10">
    <location>
        <begin position="441"/>
        <end position="454"/>
    </location>
</feature>
<dbReference type="SMART" id="SM00233">
    <property type="entry name" value="PH"/>
    <property type="match status" value="1"/>
</dbReference>
<feature type="compositionally biased region" description="Polar residues" evidence="10">
    <location>
        <begin position="67"/>
        <end position="76"/>
    </location>
</feature>
<evidence type="ECO:0000256" key="2">
    <source>
        <dbReference type="ARBA" id="ARBA00015710"/>
    </source>
</evidence>
<feature type="region of interest" description="Disordered" evidence="10">
    <location>
        <begin position="954"/>
        <end position="1060"/>
    </location>
</feature>
<feature type="domain" description="PH" evidence="11">
    <location>
        <begin position="80"/>
        <end position="180"/>
    </location>
</feature>
<feature type="region of interest" description="Disordered" evidence="10">
    <location>
        <begin position="887"/>
        <end position="919"/>
    </location>
</feature>
<dbReference type="GO" id="GO:0005829">
    <property type="term" value="C:cytosol"/>
    <property type="evidence" value="ECO:0007669"/>
    <property type="project" value="TreeGrafter"/>
</dbReference>
<dbReference type="GO" id="GO:0005158">
    <property type="term" value="F:insulin receptor binding"/>
    <property type="evidence" value="ECO:0007669"/>
    <property type="project" value="InterPro"/>
</dbReference>
<feature type="region of interest" description="Disordered" evidence="10">
    <location>
        <begin position="648"/>
        <end position="670"/>
    </location>
</feature>
<evidence type="ECO:0000256" key="7">
    <source>
        <dbReference type="ARBA" id="ARBA00022943"/>
    </source>
</evidence>